<evidence type="ECO:0000313" key="1">
    <source>
        <dbReference type="EMBL" id="KAK3696327.1"/>
    </source>
</evidence>
<keyword evidence="2" id="KW-1185">Reference proteome</keyword>
<feature type="non-terminal residue" evidence="1">
    <location>
        <position position="523"/>
    </location>
</feature>
<gene>
    <name evidence="1" type="ORF">LTR37_018063</name>
</gene>
<organism evidence="1 2">
    <name type="scientific">Vermiconidia calcicola</name>
    <dbReference type="NCBI Taxonomy" id="1690605"/>
    <lineage>
        <taxon>Eukaryota</taxon>
        <taxon>Fungi</taxon>
        <taxon>Dikarya</taxon>
        <taxon>Ascomycota</taxon>
        <taxon>Pezizomycotina</taxon>
        <taxon>Dothideomycetes</taxon>
        <taxon>Dothideomycetidae</taxon>
        <taxon>Mycosphaerellales</taxon>
        <taxon>Extremaceae</taxon>
        <taxon>Vermiconidia</taxon>
    </lineage>
</organism>
<comment type="caution">
    <text evidence="1">The sequence shown here is derived from an EMBL/GenBank/DDBJ whole genome shotgun (WGS) entry which is preliminary data.</text>
</comment>
<dbReference type="EMBL" id="JAUTXU010000244">
    <property type="protein sequence ID" value="KAK3696327.1"/>
    <property type="molecule type" value="Genomic_DNA"/>
</dbReference>
<protein>
    <submittedName>
        <fullName evidence="1">Uncharacterized protein</fullName>
    </submittedName>
</protein>
<reference evidence="1" key="1">
    <citation type="submission" date="2023-07" db="EMBL/GenBank/DDBJ databases">
        <title>Black Yeasts Isolated from many extreme environments.</title>
        <authorList>
            <person name="Coleine C."/>
            <person name="Stajich J.E."/>
            <person name="Selbmann L."/>
        </authorList>
    </citation>
    <scope>NUCLEOTIDE SEQUENCE</scope>
    <source>
        <strain evidence="1">CCFEE 5714</strain>
    </source>
</reference>
<proteinExistence type="predicted"/>
<sequence>MDIDPAPRMASSAQLGADEFSPQDTMPYTCQTCTKRKVKCDKATPTCSTCLKSKFECFYQAPPPRRRKRKLSGDVNEKLSQYEHILQQHGLLPKDTDTSPPTEEAQQEPVSHRTSEPETLRTGKLLAGKGKSRYIDSNLWHNLGEDEMSDISDDEEEDQLVTDVGIKSAPDPLTAAFMGAQQDVVQYHPTHEQAMMMWKTHVENVEPICRILHIPSTSVMVHISSQQPKSASKADECLLFAIYHFAIYSMAEDECAENFEQSRSTLLQRYHFAARQALVNAGFLRTTEMSIIQALVLFLLACRYSYDPHTYWILTGVAVRVAQRMGLHRDGEKLELPPFDVQMRRRLFYQLLPLDGIASQMPGTGIAVIQDNWDTQQPLNINDNQIWPGMTETPKEQKGATEMIFCLTRSCLGSYFARAGTTMQGLKSARCEDNVESLAGRAEKEVEEKFLRYCDIVNPLHFLTLCSARSAISAMRLRMLLSKIKDQTATEVERATMLQLSFKIIDTDAAAYAHKSLRRFRWH</sequence>
<name>A0ACC3MI89_9PEZI</name>
<dbReference type="Proteomes" id="UP001281147">
    <property type="component" value="Unassembled WGS sequence"/>
</dbReference>
<evidence type="ECO:0000313" key="2">
    <source>
        <dbReference type="Proteomes" id="UP001281147"/>
    </source>
</evidence>
<accession>A0ACC3MI89</accession>